<evidence type="ECO:0000256" key="12">
    <source>
        <dbReference type="SAM" id="MobiDB-lite"/>
    </source>
</evidence>
<dbReference type="STRING" id="244447.ENSCSEP00000024053"/>
<dbReference type="Gene3D" id="2.30.30.40">
    <property type="entry name" value="SH3 Domains"/>
    <property type="match status" value="1"/>
</dbReference>
<evidence type="ECO:0000256" key="8">
    <source>
        <dbReference type="ARBA" id="ARBA00054781"/>
    </source>
</evidence>
<dbReference type="InterPro" id="IPR027267">
    <property type="entry name" value="AH/BAR_dom_sf"/>
</dbReference>
<evidence type="ECO:0000259" key="13">
    <source>
        <dbReference type="PROSITE" id="PS50002"/>
    </source>
</evidence>
<dbReference type="Ensembl" id="ENSCSET00000024374.1">
    <property type="protein sequence ID" value="ENSCSEP00000024053.1"/>
    <property type="gene ID" value="ENSCSEG00000015341.1"/>
</dbReference>
<dbReference type="InterPro" id="IPR027681">
    <property type="entry name" value="IRSp53/IRTKS/Pinkbar"/>
</dbReference>
<dbReference type="PANTHER" id="PTHR14206:SF4">
    <property type="entry name" value="BRAIN-SPECIFIC ANGIOGENESIS INHIBITOR 1-ASSOCIATED PROTEIN 2-LIKE PROTEIN 1"/>
    <property type="match status" value="1"/>
</dbReference>
<dbReference type="SMART" id="SM00326">
    <property type="entry name" value="SH3"/>
    <property type="match status" value="1"/>
</dbReference>
<reference evidence="15" key="2">
    <citation type="submission" date="2025-08" db="UniProtKB">
        <authorList>
            <consortium name="Ensembl"/>
        </authorList>
    </citation>
    <scope>IDENTIFICATION</scope>
</reference>
<evidence type="ECO:0000256" key="5">
    <source>
        <dbReference type="ARBA" id="ARBA00023054"/>
    </source>
</evidence>
<evidence type="ECO:0000259" key="14">
    <source>
        <dbReference type="PROSITE" id="PS51338"/>
    </source>
</evidence>
<dbReference type="GO" id="GO:0005829">
    <property type="term" value="C:cytosol"/>
    <property type="evidence" value="ECO:0007669"/>
    <property type="project" value="TreeGrafter"/>
</dbReference>
<dbReference type="GO" id="GO:0003779">
    <property type="term" value="F:actin binding"/>
    <property type="evidence" value="ECO:0007669"/>
    <property type="project" value="UniProtKB-KW"/>
</dbReference>
<dbReference type="Pfam" id="PF14604">
    <property type="entry name" value="SH3_9"/>
    <property type="match status" value="1"/>
</dbReference>
<protein>
    <recommendedName>
        <fullName evidence="9">BAR/IMD domain-containing adapter protein 2-like 1</fullName>
    </recommendedName>
    <alternativeName>
        <fullName evidence="10">Brain-specific angiogenesis inhibitor 1-associated protein 2-like protein 1</fullName>
    </alternativeName>
</protein>
<dbReference type="GO" id="GO:0007009">
    <property type="term" value="P:plasma membrane organization"/>
    <property type="evidence" value="ECO:0007669"/>
    <property type="project" value="InterPro"/>
</dbReference>
<feature type="region of interest" description="Disordered" evidence="12">
    <location>
        <begin position="128"/>
        <end position="156"/>
    </location>
</feature>
<keyword evidence="6" id="KW-0009">Actin-binding</keyword>
<dbReference type="InterPro" id="IPR013606">
    <property type="entry name" value="I-BAR_dom"/>
</dbReference>
<keyword evidence="3" id="KW-0963">Cytoplasm</keyword>
<proteinExistence type="predicted"/>
<dbReference type="InParanoid" id="A0A3P8W956"/>
<dbReference type="PROSITE" id="PS50002">
    <property type="entry name" value="SH3"/>
    <property type="match status" value="1"/>
</dbReference>
<accession>A0A3P8W956</accession>
<evidence type="ECO:0000256" key="11">
    <source>
        <dbReference type="PROSITE-ProRule" id="PRU00192"/>
    </source>
</evidence>
<dbReference type="Pfam" id="PF08397">
    <property type="entry name" value="IMD"/>
    <property type="match status" value="1"/>
</dbReference>
<dbReference type="GO" id="GO:0051017">
    <property type="term" value="P:actin filament bundle assembly"/>
    <property type="evidence" value="ECO:0007669"/>
    <property type="project" value="TreeGrafter"/>
</dbReference>
<dbReference type="SUPFAM" id="SSF103657">
    <property type="entry name" value="BAR/IMD domain-like"/>
    <property type="match status" value="1"/>
</dbReference>
<dbReference type="InterPro" id="IPR001452">
    <property type="entry name" value="SH3_domain"/>
</dbReference>
<dbReference type="PROSITE" id="PS51338">
    <property type="entry name" value="IMD"/>
    <property type="match status" value="1"/>
</dbReference>
<evidence type="ECO:0000256" key="6">
    <source>
        <dbReference type="ARBA" id="ARBA00023203"/>
    </source>
</evidence>
<dbReference type="RefSeq" id="XP_024920482.1">
    <property type="nucleotide sequence ID" value="XM_025064714.1"/>
</dbReference>
<evidence type="ECO:0000313" key="16">
    <source>
        <dbReference type="Proteomes" id="UP000265120"/>
    </source>
</evidence>
<evidence type="ECO:0000256" key="7">
    <source>
        <dbReference type="ARBA" id="ARBA00023212"/>
    </source>
</evidence>
<keyword evidence="4" id="KW-0597">Phosphoprotein</keyword>
<sequence length="483" mass="54404">MSRSAEEVNKLTESTYKNVMEQFNPGLRNLINLGKNYEKSVAAMSMAGKLYFDAMAKIGENAAISPVSRELGVVLMDISEVHRKVHLEMEENFKRFHREIISELERKTDMDVKYMTATFKRYQMEHKMKQESLEKSQSDLKKLRRKSQGKNANKYENRESECLETLTNRQMDINLFIADGCKEALLEEKRRFCFLVDKHCMFSYQFASFHDKARDILSEKLSSWQDQCNDATNMPETILSMIEGLRAPVTITPLPSPTPSQRSLNISAPVAPPVKPQTSPLANMFNHENRTTIVNTTANRSTDNTISEESGLGRSVSVATGLNNISSKRPRVRTIFPHTAGNNNTLLSFDEGDIIILLIPEEKDGWMYGELEKSGKRGWFPSSYCLALTEPLMNNNSVSAAPYRSRSVVNLHHQDTETDEATMVLPPADYCDPMRRGSTTNKNSTLTSSTVTTNNHHHHSPTPSAASSSSSDHNTVSHLVKTL</sequence>
<keyword evidence="5" id="KW-0175">Coiled coil</keyword>
<keyword evidence="7" id="KW-0206">Cytoskeleton</keyword>
<reference evidence="15 16" key="1">
    <citation type="journal article" date="2014" name="Nat. Genet.">
        <title>Whole-genome sequence of a flatfish provides insights into ZW sex chromosome evolution and adaptation to a benthic lifestyle.</title>
        <authorList>
            <person name="Chen S."/>
            <person name="Zhang G."/>
            <person name="Shao C."/>
            <person name="Huang Q."/>
            <person name="Liu G."/>
            <person name="Zhang P."/>
            <person name="Song W."/>
            <person name="An N."/>
            <person name="Chalopin D."/>
            <person name="Volff J.N."/>
            <person name="Hong Y."/>
            <person name="Li Q."/>
            <person name="Sha Z."/>
            <person name="Zhou H."/>
            <person name="Xie M."/>
            <person name="Yu Q."/>
            <person name="Liu Y."/>
            <person name="Xiang H."/>
            <person name="Wang N."/>
            <person name="Wu K."/>
            <person name="Yang C."/>
            <person name="Zhou Q."/>
            <person name="Liao X."/>
            <person name="Yang L."/>
            <person name="Hu Q."/>
            <person name="Zhang J."/>
            <person name="Meng L."/>
            <person name="Jin L."/>
            <person name="Tian Y."/>
            <person name="Lian J."/>
            <person name="Yang J."/>
            <person name="Miao G."/>
            <person name="Liu S."/>
            <person name="Liang Z."/>
            <person name="Yan F."/>
            <person name="Li Y."/>
            <person name="Sun B."/>
            <person name="Zhang H."/>
            <person name="Zhang J."/>
            <person name="Zhu Y."/>
            <person name="Du M."/>
            <person name="Zhao Y."/>
            <person name="Schartl M."/>
            <person name="Tang Q."/>
            <person name="Wang J."/>
        </authorList>
    </citation>
    <scope>NUCLEOTIDE SEQUENCE</scope>
</reference>
<feature type="compositionally biased region" description="Basic and acidic residues" evidence="12">
    <location>
        <begin position="128"/>
        <end position="141"/>
    </location>
</feature>
<dbReference type="GeneID" id="103393100"/>
<dbReference type="AlphaFoldDB" id="A0A3P8W956"/>
<feature type="compositionally biased region" description="Low complexity" evidence="12">
    <location>
        <begin position="461"/>
        <end position="483"/>
    </location>
</feature>
<evidence type="ECO:0000313" key="15">
    <source>
        <dbReference type="Ensembl" id="ENSCSEP00000024053.1"/>
    </source>
</evidence>
<evidence type="ECO:0000256" key="3">
    <source>
        <dbReference type="ARBA" id="ARBA00022490"/>
    </source>
</evidence>
<evidence type="ECO:0000256" key="2">
    <source>
        <dbReference type="ARBA" id="ARBA00022443"/>
    </source>
</evidence>
<evidence type="ECO:0000256" key="9">
    <source>
        <dbReference type="ARBA" id="ARBA00070318"/>
    </source>
</evidence>
<name>A0A3P8W956_CYNSE</name>
<dbReference type="OMA" id="NSWQDQC"/>
<dbReference type="GO" id="GO:0005654">
    <property type="term" value="C:nucleoplasm"/>
    <property type="evidence" value="ECO:0007669"/>
    <property type="project" value="TreeGrafter"/>
</dbReference>
<evidence type="ECO:0000256" key="1">
    <source>
        <dbReference type="ARBA" id="ARBA00004245"/>
    </source>
</evidence>
<dbReference type="Gene3D" id="1.20.1270.60">
    <property type="entry name" value="Arfaptin homology (AH) domain/BAR domain"/>
    <property type="match status" value="1"/>
</dbReference>
<feature type="region of interest" description="Disordered" evidence="12">
    <location>
        <begin position="428"/>
        <end position="483"/>
    </location>
</feature>
<evidence type="ECO:0000256" key="10">
    <source>
        <dbReference type="ARBA" id="ARBA00080092"/>
    </source>
</evidence>
<keyword evidence="2 11" id="KW-0728">SH3 domain</keyword>
<dbReference type="GO" id="GO:0005856">
    <property type="term" value="C:cytoskeleton"/>
    <property type="evidence" value="ECO:0007669"/>
    <property type="project" value="UniProtKB-SubCell"/>
</dbReference>
<dbReference type="GeneTree" id="ENSGT00940000153560"/>
<dbReference type="PANTHER" id="PTHR14206">
    <property type="entry name" value="BRAIN-SPECIFIC ANGIOGENESIS INHIBITOR 1-ASSOCIATED PROTEIN 2"/>
    <property type="match status" value="1"/>
</dbReference>
<dbReference type="InterPro" id="IPR036028">
    <property type="entry name" value="SH3-like_dom_sf"/>
</dbReference>
<reference evidence="15" key="3">
    <citation type="submission" date="2025-09" db="UniProtKB">
        <authorList>
            <consortium name="Ensembl"/>
        </authorList>
    </citation>
    <scope>IDENTIFICATION</scope>
</reference>
<dbReference type="FunFam" id="2.30.30.40:FF:000018">
    <property type="entry name" value="Brain-specific angiogenesis inhibitor 1-associated protein 2"/>
    <property type="match status" value="1"/>
</dbReference>
<keyword evidence="16" id="KW-1185">Reference proteome</keyword>
<dbReference type="GO" id="GO:0051764">
    <property type="term" value="P:actin crosslink formation"/>
    <property type="evidence" value="ECO:0007669"/>
    <property type="project" value="TreeGrafter"/>
</dbReference>
<comment type="function">
    <text evidence="8">May function as adapter protein. Involved in the formation of clusters of actin bundles. Plays a role in the reorganization of the actin cytoskeleton in response to bacterial infection.</text>
</comment>
<dbReference type="OrthoDB" id="3800937at2759"/>
<comment type="subcellular location">
    <subcellularLocation>
        <location evidence="1">Cytoplasm</location>
        <location evidence="1">Cytoskeleton</location>
    </subcellularLocation>
</comment>
<feature type="domain" description="IMD" evidence="14">
    <location>
        <begin position="1"/>
        <end position="248"/>
    </location>
</feature>
<feature type="domain" description="SH3" evidence="13">
    <location>
        <begin position="327"/>
        <end position="390"/>
    </location>
</feature>
<dbReference type="CTD" id="550528"/>
<organism evidence="15 16">
    <name type="scientific">Cynoglossus semilaevis</name>
    <name type="common">Tongue sole</name>
    <dbReference type="NCBI Taxonomy" id="244447"/>
    <lineage>
        <taxon>Eukaryota</taxon>
        <taxon>Metazoa</taxon>
        <taxon>Chordata</taxon>
        <taxon>Craniata</taxon>
        <taxon>Vertebrata</taxon>
        <taxon>Euteleostomi</taxon>
        <taxon>Actinopterygii</taxon>
        <taxon>Neopterygii</taxon>
        <taxon>Teleostei</taxon>
        <taxon>Neoteleostei</taxon>
        <taxon>Acanthomorphata</taxon>
        <taxon>Carangaria</taxon>
        <taxon>Pleuronectiformes</taxon>
        <taxon>Pleuronectoidei</taxon>
        <taxon>Cynoglossidae</taxon>
        <taxon>Cynoglossinae</taxon>
        <taxon>Cynoglossus</taxon>
    </lineage>
</organism>
<evidence type="ECO:0000256" key="4">
    <source>
        <dbReference type="ARBA" id="ARBA00022553"/>
    </source>
</evidence>
<dbReference type="Proteomes" id="UP000265120">
    <property type="component" value="Chromosome 17"/>
</dbReference>
<dbReference type="GO" id="GO:0030838">
    <property type="term" value="P:positive regulation of actin filament polymerization"/>
    <property type="evidence" value="ECO:0007669"/>
    <property type="project" value="TreeGrafter"/>
</dbReference>
<dbReference type="FunFam" id="1.20.1270.60:FF:000043">
    <property type="entry name" value="Brain-specific angiogenesis inhibitor 1-associated protein 2-like 1"/>
    <property type="match status" value="1"/>
</dbReference>
<feature type="compositionally biased region" description="Low complexity" evidence="12">
    <location>
        <begin position="438"/>
        <end position="454"/>
    </location>
</feature>
<dbReference type="SUPFAM" id="SSF50044">
    <property type="entry name" value="SH3-domain"/>
    <property type="match status" value="1"/>
</dbReference>